<reference evidence="2" key="1">
    <citation type="journal article" date="2019" name="Int. J. Syst. Evol. Microbiol.">
        <title>The Global Catalogue of Microorganisms (GCM) 10K type strain sequencing project: providing services to taxonomists for standard genome sequencing and annotation.</title>
        <authorList>
            <consortium name="The Broad Institute Genomics Platform"/>
            <consortium name="The Broad Institute Genome Sequencing Center for Infectious Disease"/>
            <person name="Wu L."/>
            <person name="Ma J."/>
        </authorList>
    </citation>
    <scope>NUCLEOTIDE SEQUENCE [LARGE SCALE GENOMIC DNA]</scope>
    <source>
        <strain evidence="2">CGMCC 1.12286</strain>
    </source>
</reference>
<accession>A0ABW4JPF9</accession>
<dbReference type="Proteomes" id="UP001597079">
    <property type="component" value="Unassembled WGS sequence"/>
</dbReference>
<gene>
    <name evidence="1" type="ORF">ACFSB2_24260</name>
</gene>
<comment type="caution">
    <text evidence="1">The sequence shown here is derived from an EMBL/GenBank/DDBJ whole genome shotgun (WGS) entry which is preliminary data.</text>
</comment>
<proteinExistence type="predicted"/>
<evidence type="ECO:0000313" key="1">
    <source>
        <dbReference type="EMBL" id="MFD1677781.1"/>
    </source>
</evidence>
<organism evidence="1 2">
    <name type="scientific">Alicyclobacillus fodiniaquatilis</name>
    <dbReference type="NCBI Taxonomy" id="1661150"/>
    <lineage>
        <taxon>Bacteria</taxon>
        <taxon>Bacillati</taxon>
        <taxon>Bacillota</taxon>
        <taxon>Bacilli</taxon>
        <taxon>Bacillales</taxon>
        <taxon>Alicyclobacillaceae</taxon>
        <taxon>Alicyclobacillus</taxon>
    </lineage>
</organism>
<dbReference type="EMBL" id="JBHUCX010000099">
    <property type="protein sequence ID" value="MFD1677781.1"/>
    <property type="molecule type" value="Genomic_DNA"/>
</dbReference>
<dbReference type="RefSeq" id="WP_377945695.1">
    <property type="nucleotide sequence ID" value="NZ_JBHUCX010000099.1"/>
</dbReference>
<protein>
    <recommendedName>
        <fullName evidence="3">CHAP domain-containing protein</fullName>
    </recommendedName>
</protein>
<evidence type="ECO:0008006" key="3">
    <source>
        <dbReference type="Google" id="ProtNLM"/>
    </source>
</evidence>
<keyword evidence="2" id="KW-1185">Reference proteome</keyword>
<name>A0ABW4JPF9_9BACL</name>
<sequence>MHQVLDCTISDLELTKCTAHFVPENDVYYFRDAELMETFLKLGIPVYNREELHASFPGFGLMYRTLYMTWKIPEDAYVVLLQQRQLDRISDEQRLQLFRQQVALKRGHVYDERWIEAFAPPVRHIVTVENQRYYLLTTDDWQLFSEETRQQWVLKWLKEWNKDDPRGIRNFSRKHASVPYALLDVYASTFAGESGPNCFAAAIAAVVAGIGQDLEQSQTLIRHWLHQAPFFRLLSAQGYTKYTECQTTADLQSMQPADVLVWCTGEGEAGHAAFVVDDGLVFQKHGQGIEDPWQVLRIEDIWYNEYLKTDGHIAIYRRCS</sequence>
<evidence type="ECO:0000313" key="2">
    <source>
        <dbReference type="Proteomes" id="UP001597079"/>
    </source>
</evidence>